<name>A0A2S5IZ40_9MICC</name>
<feature type="domain" description="DNA/RNA non-specific endonuclease/pyrophosphatase/phosphodiesterase" evidence="1">
    <location>
        <begin position="4"/>
        <end position="115"/>
    </location>
</feature>
<evidence type="ECO:0000313" key="2">
    <source>
        <dbReference type="EMBL" id="PPB49862.1"/>
    </source>
</evidence>
<dbReference type="InterPro" id="IPR044929">
    <property type="entry name" value="DNA/RNA_non-sp_Endonuclease_sf"/>
</dbReference>
<dbReference type="InterPro" id="IPR044925">
    <property type="entry name" value="His-Me_finger_sf"/>
</dbReference>
<dbReference type="EMBL" id="PRKW01000002">
    <property type="protein sequence ID" value="PPB49862.1"/>
    <property type="molecule type" value="Genomic_DNA"/>
</dbReference>
<proteinExistence type="predicted"/>
<dbReference type="SUPFAM" id="SSF54060">
    <property type="entry name" value="His-Me finger endonucleases"/>
    <property type="match status" value="1"/>
</dbReference>
<keyword evidence="3" id="KW-1185">Reference proteome</keyword>
<protein>
    <recommendedName>
        <fullName evidence="1">DNA/RNA non-specific endonuclease/pyrophosphatase/phosphodiesterase domain-containing protein</fullName>
    </recommendedName>
</protein>
<organism evidence="2 3">
    <name type="scientific">Arthrobacter pityocampae</name>
    <dbReference type="NCBI Taxonomy" id="547334"/>
    <lineage>
        <taxon>Bacteria</taxon>
        <taxon>Bacillati</taxon>
        <taxon>Actinomycetota</taxon>
        <taxon>Actinomycetes</taxon>
        <taxon>Micrococcales</taxon>
        <taxon>Micrococcaceae</taxon>
        <taxon>Arthrobacter</taxon>
    </lineage>
</organism>
<dbReference type="Proteomes" id="UP000239297">
    <property type="component" value="Unassembled WGS sequence"/>
</dbReference>
<dbReference type="Gene3D" id="3.40.570.10">
    <property type="entry name" value="Extracellular Endonuclease, subunit A"/>
    <property type="match status" value="1"/>
</dbReference>
<dbReference type="GO" id="GO:0003676">
    <property type="term" value="F:nucleic acid binding"/>
    <property type="evidence" value="ECO:0007669"/>
    <property type="project" value="InterPro"/>
</dbReference>
<evidence type="ECO:0000259" key="1">
    <source>
        <dbReference type="Pfam" id="PF01223"/>
    </source>
</evidence>
<dbReference type="Pfam" id="PF01223">
    <property type="entry name" value="Endonuclease_NS"/>
    <property type="match status" value="1"/>
</dbReference>
<dbReference type="GO" id="GO:0016787">
    <property type="term" value="F:hydrolase activity"/>
    <property type="evidence" value="ECO:0007669"/>
    <property type="project" value="InterPro"/>
</dbReference>
<dbReference type="OrthoDB" id="104542at2"/>
<dbReference type="InterPro" id="IPR001604">
    <property type="entry name" value="Endo_G_ENPP1-like_dom"/>
</dbReference>
<sequence length="150" mass="16367">MELWLGLESYLLENAADNGRRLIVFTGPIFSDVDPAYRGVGIPLRYFKVAVFLQEGALAATGYVVDQTPQLADLNDVPKPGTVGDDAPPLGPFRTFQVGIRDFATLTGLELEQLVEVDRMPIAAALVSARVNSAWRELSSPECLNFDLRG</sequence>
<dbReference type="GO" id="GO:0046872">
    <property type="term" value="F:metal ion binding"/>
    <property type="evidence" value="ECO:0007669"/>
    <property type="project" value="InterPro"/>
</dbReference>
<gene>
    <name evidence="2" type="ORF">C4K88_04000</name>
</gene>
<evidence type="ECO:0000313" key="3">
    <source>
        <dbReference type="Proteomes" id="UP000239297"/>
    </source>
</evidence>
<reference evidence="2 3" key="1">
    <citation type="journal article" date="2014" name="Int. J. Syst. Evol. Microbiol.">
        <title>Arthrobacter pityocampae sp. nov., isolated from Thaumetopoea pityocampa (Lep., Thaumetopoeidae).</title>
        <authorList>
            <person name="Ince I.A."/>
            <person name="Demirbag Z."/>
            <person name="Kati H."/>
        </authorList>
    </citation>
    <scope>NUCLEOTIDE SEQUENCE [LARGE SCALE GENOMIC DNA]</scope>
    <source>
        <strain evidence="2 3">Tp2</strain>
    </source>
</reference>
<dbReference type="AlphaFoldDB" id="A0A2S5IZ40"/>
<comment type="caution">
    <text evidence="2">The sequence shown here is derived from an EMBL/GenBank/DDBJ whole genome shotgun (WGS) entry which is preliminary data.</text>
</comment>
<accession>A0A2S5IZ40</accession>